<organism evidence="2 3">
    <name type="scientific">Croceicoccus marinus</name>
    <dbReference type="NCBI Taxonomy" id="450378"/>
    <lineage>
        <taxon>Bacteria</taxon>
        <taxon>Pseudomonadati</taxon>
        <taxon>Pseudomonadota</taxon>
        <taxon>Alphaproteobacteria</taxon>
        <taxon>Sphingomonadales</taxon>
        <taxon>Erythrobacteraceae</taxon>
        <taxon>Croceicoccus</taxon>
    </lineage>
</organism>
<feature type="signal peptide" evidence="1">
    <location>
        <begin position="1"/>
        <end position="26"/>
    </location>
</feature>
<proteinExistence type="predicted"/>
<evidence type="ECO:0000313" key="2">
    <source>
        <dbReference type="EMBL" id="QNE05831.1"/>
    </source>
</evidence>
<dbReference type="RefSeq" id="WP_185884886.1">
    <property type="nucleotide sequence ID" value="NZ_CP060052.1"/>
</dbReference>
<evidence type="ECO:0008006" key="4">
    <source>
        <dbReference type="Google" id="ProtNLM"/>
    </source>
</evidence>
<dbReference type="AlphaFoldDB" id="A0A7G6VVR6"/>
<accession>A0A7G6VVR6</accession>
<feature type="chain" id="PRO_5028985972" description="Molecular chaperone DnaJ" evidence="1">
    <location>
        <begin position="27"/>
        <end position="131"/>
    </location>
</feature>
<name>A0A7G6VVR6_9SPHN</name>
<protein>
    <recommendedName>
        <fullName evidence="4">Molecular chaperone DnaJ</fullName>
    </recommendedName>
</protein>
<reference evidence="2 3" key="1">
    <citation type="submission" date="2020-08" db="EMBL/GenBank/DDBJ databases">
        <authorList>
            <person name="Liu G."/>
            <person name="Sun C."/>
        </authorList>
    </citation>
    <scope>NUCLEOTIDE SEQUENCE [LARGE SCALE GENOMIC DNA]</scope>
    <source>
        <strain evidence="2 3">OT19</strain>
    </source>
</reference>
<dbReference type="EMBL" id="CP060052">
    <property type="protein sequence ID" value="QNE05831.1"/>
    <property type="molecule type" value="Genomic_DNA"/>
</dbReference>
<gene>
    <name evidence="2" type="ORF">H4O24_03945</name>
</gene>
<dbReference type="Proteomes" id="UP000515297">
    <property type="component" value="Chromosome"/>
</dbReference>
<sequence length="131" mass="14367">MTRSIAYRCFCAVTVLLVAVPVMSQAPLPESDERTIEYDSVASAAQALAAKDGIEWREENGWAIAVDEAEFAIWSFSPPGYPAYPAVVKRHVRERGQGSTIEMNVLCEASKEDCDALVRTFADMNGLPLPE</sequence>
<evidence type="ECO:0000256" key="1">
    <source>
        <dbReference type="SAM" id="SignalP"/>
    </source>
</evidence>
<keyword evidence="1" id="KW-0732">Signal</keyword>
<evidence type="ECO:0000313" key="3">
    <source>
        <dbReference type="Proteomes" id="UP000515297"/>
    </source>
</evidence>